<gene>
    <name evidence="2" type="ORF">Tco_0654308</name>
</gene>
<evidence type="ECO:0000256" key="1">
    <source>
        <dbReference type="SAM" id="MobiDB-lite"/>
    </source>
</evidence>
<evidence type="ECO:0000313" key="3">
    <source>
        <dbReference type="Proteomes" id="UP001151760"/>
    </source>
</evidence>
<keyword evidence="3" id="KW-1185">Reference proteome</keyword>
<feature type="compositionally biased region" description="Low complexity" evidence="1">
    <location>
        <begin position="119"/>
        <end position="135"/>
    </location>
</feature>
<protein>
    <submittedName>
        <fullName evidence="2">Uncharacterized protein</fullName>
    </submittedName>
</protein>
<accession>A0ABQ4X2U1</accession>
<name>A0ABQ4X2U1_9ASTR</name>
<evidence type="ECO:0000313" key="2">
    <source>
        <dbReference type="EMBL" id="GJS59524.1"/>
    </source>
</evidence>
<sequence length="159" mass="16585">MDLFSVVHLSKPKLVTEGVRPLRDGEEPLLESTAGRTMELVLEQPEVEGTDVLAPIPLRSVPSATAEPPRPDATSVGSSEDADVAGAESEAEEVDSGLKRKRGTSDDGAGTSKRVRYVSLGGSTSTEEVTETPPLNVEATSDSSAPVTHAGQSPPRLVP</sequence>
<comment type="caution">
    <text evidence="2">The sequence shown here is derived from an EMBL/GenBank/DDBJ whole genome shotgun (WGS) entry which is preliminary data.</text>
</comment>
<reference evidence="2" key="2">
    <citation type="submission" date="2022-01" db="EMBL/GenBank/DDBJ databases">
        <authorList>
            <person name="Yamashiro T."/>
            <person name="Shiraishi A."/>
            <person name="Satake H."/>
            <person name="Nakayama K."/>
        </authorList>
    </citation>
    <scope>NUCLEOTIDE SEQUENCE</scope>
</reference>
<proteinExistence type="predicted"/>
<dbReference type="EMBL" id="BQNB010009155">
    <property type="protein sequence ID" value="GJS59524.1"/>
    <property type="molecule type" value="Genomic_DNA"/>
</dbReference>
<feature type="region of interest" description="Disordered" evidence="1">
    <location>
        <begin position="51"/>
        <end position="159"/>
    </location>
</feature>
<organism evidence="2 3">
    <name type="scientific">Tanacetum coccineum</name>
    <dbReference type="NCBI Taxonomy" id="301880"/>
    <lineage>
        <taxon>Eukaryota</taxon>
        <taxon>Viridiplantae</taxon>
        <taxon>Streptophyta</taxon>
        <taxon>Embryophyta</taxon>
        <taxon>Tracheophyta</taxon>
        <taxon>Spermatophyta</taxon>
        <taxon>Magnoliopsida</taxon>
        <taxon>eudicotyledons</taxon>
        <taxon>Gunneridae</taxon>
        <taxon>Pentapetalae</taxon>
        <taxon>asterids</taxon>
        <taxon>campanulids</taxon>
        <taxon>Asterales</taxon>
        <taxon>Asteraceae</taxon>
        <taxon>Asteroideae</taxon>
        <taxon>Anthemideae</taxon>
        <taxon>Anthemidinae</taxon>
        <taxon>Tanacetum</taxon>
    </lineage>
</organism>
<reference evidence="2" key="1">
    <citation type="journal article" date="2022" name="Int. J. Mol. Sci.">
        <title>Draft Genome of Tanacetum Coccineum: Genomic Comparison of Closely Related Tanacetum-Family Plants.</title>
        <authorList>
            <person name="Yamashiro T."/>
            <person name="Shiraishi A."/>
            <person name="Nakayama K."/>
            <person name="Satake H."/>
        </authorList>
    </citation>
    <scope>NUCLEOTIDE SEQUENCE</scope>
</reference>
<dbReference type="Proteomes" id="UP001151760">
    <property type="component" value="Unassembled WGS sequence"/>
</dbReference>